<organism evidence="1 2">
    <name type="scientific">Gigaspora rosea</name>
    <dbReference type="NCBI Taxonomy" id="44941"/>
    <lineage>
        <taxon>Eukaryota</taxon>
        <taxon>Fungi</taxon>
        <taxon>Fungi incertae sedis</taxon>
        <taxon>Mucoromycota</taxon>
        <taxon>Glomeromycotina</taxon>
        <taxon>Glomeromycetes</taxon>
        <taxon>Diversisporales</taxon>
        <taxon>Gigasporaceae</taxon>
        <taxon>Gigaspora</taxon>
    </lineage>
</organism>
<reference evidence="1 2" key="1">
    <citation type="submission" date="2018-06" db="EMBL/GenBank/DDBJ databases">
        <title>Comparative genomics reveals the genomic features of Rhizophagus irregularis, R. cerebriforme, R. diaphanum and Gigaspora rosea, and their symbiotic lifestyle signature.</title>
        <authorList>
            <person name="Morin E."/>
            <person name="San Clemente H."/>
            <person name="Chen E.C.H."/>
            <person name="De La Providencia I."/>
            <person name="Hainaut M."/>
            <person name="Kuo A."/>
            <person name="Kohler A."/>
            <person name="Murat C."/>
            <person name="Tang N."/>
            <person name="Roy S."/>
            <person name="Loubradou J."/>
            <person name="Henrissat B."/>
            <person name="Grigoriev I.V."/>
            <person name="Corradi N."/>
            <person name="Roux C."/>
            <person name="Martin F.M."/>
        </authorList>
    </citation>
    <scope>NUCLEOTIDE SEQUENCE [LARGE SCALE GENOMIC DNA]</scope>
    <source>
        <strain evidence="1 2">DAOM 194757</strain>
    </source>
</reference>
<gene>
    <name evidence="1" type="ORF">C2G38_2244965</name>
</gene>
<name>A0A397VFM0_9GLOM</name>
<comment type="caution">
    <text evidence="1">The sequence shown here is derived from an EMBL/GenBank/DDBJ whole genome shotgun (WGS) entry which is preliminary data.</text>
</comment>
<keyword evidence="2" id="KW-1185">Reference proteome</keyword>
<dbReference type="Proteomes" id="UP000266673">
    <property type="component" value="Unassembled WGS sequence"/>
</dbReference>
<feature type="non-terminal residue" evidence="1">
    <location>
        <position position="201"/>
    </location>
</feature>
<sequence length="201" mass="23592">MSYKITRFLYGEIINSDAKREKEIVVKDIFRKEYNNYLYEYLIQRREQTSFIENSQSEHAKYFAELTEQQDSNKHAQLALIAFEILALPSEDIRWFVPCGEATNLSPNRHHKLRAQQEFLDSDAEFNTIGTGMAVESMVGKVESGVLKVDDVDLENEFDDIMELRPASKLTKIIHEKTWDKFIINTYPKKEISKDWEDSIR</sequence>
<dbReference type="AlphaFoldDB" id="A0A397VFM0"/>
<protein>
    <submittedName>
        <fullName evidence="1">Uncharacterized protein</fullName>
    </submittedName>
</protein>
<accession>A0A397VFM0</accession>
<proteinExistence type="predicted"/>
<evidence type="ECO:0000313" key="1">
    <source>
        <dbReference type="EMBL" id="RIB19769.1"/>
    </source>
</evidence>
<evidence type="ECO:0000313" key="2">
    <source>
        <dbReference type="Proteomes" id="UP000266673"/>
    </source>
</evidence>
<dbReference type="EMBL" id="QKWP01000454">
    <property type="protein sequence ID" value="RIB19769.1"/>
    <property type="molecule type" value="Genomic_DNA"/>
</dbReference>
<dbReference type="OrthoDB" id="2413891at2759"/>